<dbReference type="AlphaFoldDB" id="A0A9W6R6E3"/>
<protein>
    <recommendedName>
        <fullName evidence="2">DUF1707 domain-containing protein</fullName>
    </recommendedName>
</protein>
<evidence type="ECO:0000259" key="2">
    <source>
        <dbReference type="Pfam" id="PF08044"/>
    </source>
</evidence>
<sequence>MNENPDVRIGDTEREQALQALGEHMGAGRLTVDEYGDRSARVAAAKTRAELTALFIDLPEPHPKFTASWATVAQPAVTKAPATWADRPLGQRLVAAVIPLLFVGAVLVGVTTGFWYLIALPLATAAVGRSLWGSDWERGRQGRRDGRRRLGERDQS</sequence>
<dbReference type="EMBL" id="BSTI01000011">
    <property type="protein sequence ID" value="GLY68447.1"/>
    <property type="molecule type" value="Genomic_DNA"/>
</dbReference>
<gene>
    <name evidence="3" type="ORF">Atai01_50660</name>
</gene>
<dbReference type="InterPro" id="IPR012551">
    <property type="entry name" value="DUF1707_SHOCT-like"/>
</dbReference>
<accession>A0A9W6R6E3</accession>
<dbReference type="Pfam" id="PF08044">
    <property type="entry name" value="DUF1707"/>
    <property type="match status" value="1"/>
</dbReference>
<feature type="domain" description="DUF1707" evidence="2">
    <location>
        <begin position="7"/>
        <end position="59"/>
    </location>
</feature>
<evidence type="ECO:0000256" key="1">
    <source>
        <dbReference type="SAM" id="Phobius"/>
    </source>
</evidence>
<keyword evidence="4" id="KW-1185">Reference proteome</keyword>
<comment type="caution">
    <text evidence="3">The sequence shown here is derived from an EMBL/GenBank/DDBJ whole genome shotgun (WGS) entry which is preliminary data.</text>
</comment>
<keyword evidence="1" id="KW-1133">Transmembrane helix</keyword>
<feature type="transmembrane region" description="Helical" evidence="1">
    <location>
        <begin position="89"/>
        <end position="108"/>
    </location>
</feature>
<dbReference type="Proteomes" id="UP001165136">
    <property type="component" value="Unassembled WGS sequence"/>
</dbReference>
<reference evidence="3" key="1">
    <citation type="submission" date="2023-03" db="EMBL/GenBank/DDBJ databases">
        <title>Amycolatopsis taiwanensis NBRC 103393.</title>
        <authorList>
            <person name="Ichikawa N."/>
            <person name="Sato H."/>
            <person name="Tonouchi N."/>
        </authorList>
    </citation>
    <scope>NUCLEOTIDE SEQUENCE</scope>
    <source>
        <strain evidence="3">NBRC 103393</strain>
    </source>
</reference>
<dbReference type="RefSeq" id="WP_285488392.1">
    <property type="nucleotide sequence ID" value="NZ_BSTI01000011.1"/>
</dbReference>
<keyword evidence="1" id="KW-0472">Membrane</keyword>
<evidence type="ECO:0000313" key="4">
    <source>
        <dbReference type="Proteomes" id="UP001165136"/>
    </source>
</evidence>
<organism evidence="3 4">
    <name type="scientific">Amycolatopsis taiwanensis</name>
    <dbReference type="NCBI Taxonomy" id="342230"/>
    <lineage>
        <taxon>Bacteria</taxon>
        <taxon>Bacillati</taxon>
        <taxon>Actinomycetota</taxon>
        <taxon>Actinomycetes</taxon>
        <taxon>Pseudonocardiales</taxon>
        <taxon>Pseudonocardiaceae</taxon>
        <taxon>Amycolatopsis</taxon>
    </lineage>
</organism>
<name>A0A9W6R6E3_9PSEU</name>
<keyword evidence="1" id="KW-0812">Transmembrane</keyword>
<evidence type="ECO:0000313" key="3">
    <source>
        <dbReference type="EMBL" id="GLY68447.1"/>
    </source>
</evidence>
<proteinExistence type="predicted"/>